<protein>
    <submittedName>
        <fullName evidence="3">DDE-type integrase/transposase/recombinase</fullName>
    </submittedName>
</protein>
<proteinExistence type="predicted"/>
<name>A0ABV2TNQ2_9RHOO</name>
<gene>
    <name evidence="3" type="ORF">ABXR19_11290</name>
</gene>
<reference evidence="3 4" key="1">
    <citation type="submission" date="2024-07" db="EMBL/GenBank/DDBJ databases">
        <title>Uliginosibacterium flavum JJ3220;KACC:17644.</title>
        <authorList>
            <person name="Kim M.K."/>
        </authorList>
    </citation>
    <scope>NUCLEOTIDE SEQUENCE [LARGE SCALE GENOMIC DNA]</scope>
    <source>
        <strain evidence="3 4">KACC:17644</strain>
    </source>
</reference>
<evidence type="ECO:0000313" key="4">
    <source>
        <dbReference type="Proteomes" id="UP001549691"/>
    </source>
</evidence>
<sequence>MHFSLRPDSILRLDGGYYRVIETTVAKAMLRSAKQGDLREFLLEDLLASYEAGRLIFTDLLNFPDEDVEALQPKCERSLADFPEKLRNKAILKWKYLSAICPQGINPFSRNELKEALKGVARNYGPTEVPPAIATFYRWLRVWNSSRCDVRALVDRSDLKGRKPKNYPARLVELINEAIQKVYLTPQRETKKEVHDWLLAQINRENIKRPPNEALPRVTMKVVNRVLGQYDRYVVLKKRYGARVAQQMLSLFGQGPRCERPLQRVEVDNTPLDILVIDDITRLVLGRPWITVMIDHYSRMVVGFHISFRRPSVESVLRCLRHALLPKTYVRGRFPAVQGEWPCYGLIELLVCDNGLEFHAKDLEAACADIGTHLIFCEPRAPFLKGVIERFLKTLNYGLLHSMPGTTFAKYDKRLDYASVAKAVLTFSELQDVIHRWIIDIYGGSFHHGIDNCPLQLWSQGVTAHPPMLAPNANELNIYLGTVETRQLDKDGIQISNLNYVSDALRAIRGDHKSVKVTVRSNPDDLGVVHVLDPVRKEYVEARCSHYEYANGLSIEQHQLIGKKARADYAQLPYYDAMLAAKLALREFTDSLLEGRRSKGKKKDQQKDVAVLQQHAENPKSKARRFDIPSVVKSDDTHSLPDQMEKWFEDFEAPAFLIERLGKAPANLTNHQHA</sequence>
<keyword evidence="4" id="KW-1185">Reference proteome</keyword>
<dbReference type="InterPro" id="IPR036397">
    <property type="entry name" value="RNaseH_sf"/>
</dbReference>
<dbReference type="SUPFAM" id="SSF53098">
    <property type="entry name" value="Ribonuclease H-like"/>
    <property type="match status" value="1"/>
</dbReference>
<dbReference type="Pfam" id="PF00665">
    <property type="entry name" value="rve"/>
    <property type="match status" value="1"/>
</dbReference>
<dbReference type="InterPro" id="IPR015378">
    <property type="entry name" value="Transposase-like_Mu_C"/>
</dbReference>
<feature type="compositionally biased region" description="Basic and acidic residues" evidence="1">
    <location>
        <begin position="617"/>
        <end position="626"/>
    </location>
</feature>
<feature type="compositionally biased region" description="Basic and acidic residues" evidence="1">
    <location>
        <begin position="595"/>
        <end position="607"/>
    </location>
</feature>
<feature type="domain" description="Integrase catalytic" evidence="2">
    <location>
        <begin position="257"/>
        <end position="462"/>
    </location>
</feature>
<accession>A0ABV2TNQ2</accession>
<dbReference type="Gene3D" id="3.30.420.10">
    <property type="entry name" value="Ribonuclease H-like superfamily/Ribonuclease H"/>
    <property type="match status" value="1"/>
</dbReference>
<dbReference type="Proteomes" id="UP001549691">
    <property type="component" value="Unassembled WGS sequence"/>
</dbReference>
<dbReference type="Pfam" id="PF09299">
    <property type="entry name" value="Mu-transpos_C"/>
    <property type="match status" value="1"/>
</dbReference>
<comment type="caution">
    <text evidence="3">The sequence shown here is derived from an EMBL/GenBank/DDBJ whole genome shotgun (WGS) entry which is preliminary data.</text>
</comment>
<organism evidence="3 4">
    <name type="scientific">Uliginosibacterium flavum</name>
    <dbReference type="NCBI Taxonomy" id="1396831"/>
    <lineage>
        <taxon>Bacteria</taxon>
        <taxon>Pseudomonadati</taxon>
        <taxon>Pseudomonadota</taxon>
        <taxon>Betaproteobacteria</taxon>
        <taxon>Rhodocyclales</taxon>
        <taxon>Zoogloeaceae</taxon>
        <taxon>Uliginosibacterium</taxon>
    </lineage>
</organism>
<feature type="region of interest" description="Disordered" evidence="1">
    <location>
        <begin position="595"/>
        <end position="626"/>
    </location>
</feature>
<evidence type="ECO:0000256" key="1">
    <source>
        <dbReference type="SAM" id="MobiDB-lite"/>
    </source>
</evidence>
<dbReference type="InterPro" id="IPR001584">
    <property type="entry name" value="Integrase_cat-core"/>
</dbReference>
<dbReference type="PROSITE" id="PS50994">
    <property type="entry name" value="INTEGRASE"/>
    <property type="match status" value="1"/>
</dbReference>
<dbReference type="EMBL" id="JBEWZI010000011">
    <property type="protein sequence ID" value="MET7014773.1"/>
    <property type="molecule type" value="Genomic_DNA"/>
</dbReference>
<dbReference type="RefSeq" id="WP_354601235.1">
    <property type="nucleotide sequence ID" value="NZ_JBEWZI010000011.1"/>
</dbReference>
<dbReference type="PANTHER" id="PTHR35004:SF6">
    <property type="entry name" value="TRANSPOSASE"/>
    <property type="match status" value="1"/>
</dbReference>
<dbReference type="InterPro" id="IPR012337">
    <property type="entry name" value="RNaseH-like_sf"/>
</dbReference>
<evidence type="ECO:0000259" key="2">
    <source>
        <dbReference type="PROSITE" id="PS50994"/>
    </source>
</evidence>
<evidence type="ECO:0000313" key="3">
    <source>
        <dbReference type="EMBL" id="MET7014773.1"/>
    </source>
</evidence>
<dbReference type="PANTHER" id="PTHR35004">
    <property type="entry name" value="TRANSPOSASE RV3428C-RELATED"/>
    <property type="match status" value="1"/>
</dbReference>